<gene>
    <name evidence="2" type="ORF">HDC06593</name>
</gene>
<dbReference type="AlphaFoldDB" id="Q6IGD6"/>
<proteinExistence type="predicted"/>
<feature type="region of interest" description="Disordered" evidence="1">
    <location>
        <begin position="68"/>
        <end position="113"/>
    </location>
</feature>
<organism evidence="2">
    <name type="scientific">Drosophila melanogaster</name>
    <name type="common">Fruit fly</name>
    <dbReference type="NCBI Taxonomy" id="7227"/>
    <lineage>
        <taxon>Eukaryota</taxon>
        <taxon>Metazoa</taxon>
        <taxon>Ecdysozoa</taxon>
        <taxon>Arthropoda</taxon>
        <taxon>Hexapoda</taxon>
        <taxon>Insecta</taxon>
        <taxon>Pterygota</taxon>
        <taxon>Neoptera</taxon>
        <taxon>Endopterygota</taxon>
        <taxon>Diptera</taxon>
        <taxon>Brachycera</taxon>
        <taxon>Muscomorpha</taxon>
        <taxon>Ephydroidea</taxon>
        <taxon>Drosophilidae</taxon>
        <taxon>Drosophila</taxon>
        <taxon>Sophophora</taxon>
    </lineage>
</organism>
<name>Q6IGD6_DROME</name>
<reference evidence="2" key="1">
    <citation type="journal article" date="2003" name="Genome Biol.">
        <title>An integrated gene annotation and transcriptional profiling approach towards the full gene content of the Drosophila genome.</title>
        <authorList>
            <person name="Hild M."/>
            <person name="Beckmann B."/>
            <person name="Haas S.A."/>
            <person name="Koch B."/>
            <person name="Solovyev V."/>
            <person name="Busold C."/>
            <person name="Fellenberg K."/>
            <person name="Boutros M."/>
            <person name="Vingron M."/>
            <person name="Sauer F."/>
            <person name="Hoheisel J.D."/>
            <person name="Paro R."/>
        </authorList>
    </citation>
    <scope>NUCLEOTIDE SEQUENCE</scope>
</reference>
<sequence>MSNSYGETEARETGSEEVEGIAAERAIQRAINLDCSPIPIPLLLLHNHGQKLNLLPLLAPLSLHQFGSHEESRGSAVGEQSSRGADNTDIKDTRTDSSRTSNGHDALYVAAGN</sequence>
<feature type="compositionally biased region" description="Basic and acidic residues" evidence="1">
    <location>
        <begin position="86"/>
        <end position="97"/>
    </location>
</feature>
<evidence type="ECO:0000313" key="2">
    <source>
        <dbReference type="EMBL" id="DAA02528.1"/>
    </source>
</evidence>
<accession>Q6IGD6</accession>
<dbReference type="EMBL" id="BK003830">
    <property type="protein sequence ID" value="DAA02528.1"/>
    <property type="molecule type" value="Genomic_DNA"/>
</dbReference>
<protein>
    <submittedName>
        <fullName evidence="2">HDC06593</fullName>
    </submittedName>
</protein>
<evidence type="ECO:0000256" key="1">
    <source>
        <dbReference type="SAM" id="MobiDB-lite"/>
    </source>
</evidence>